<feature type="transmembrane region" description="Helical" evidence="2">
    <location>
        <begin position="447"/>
        <end position="472"/>
    </location>
</feature>
<comment type="caution">
    <text evidence="6">The sequence shown here is derived from an EMBL/GenBank/DDBJ whole genome shotgun (WGS) entry which is preliminary data.</text>
</comment>
<evidence type="ECO:0000256" key="2">
    <source>
        <dbReference type="SAM" id="Phobius"/>
    </source>
</evidence>
<dbReference type="InterPro" id="IPR048389">
    <property type="entry name" value="YciQ-like_C"/>
</dbReference>
<dbReference type="RefSeq" id="WP_183400855.1">
    <property type="nucleotide sequence ID" value="NZ_JACIDS010000005.1"/>
</dbReference>
<feature type="compositionally biased region" description="Gly residues" evidence="1">
    <location>
        <begin position="611"/>
        <end position="631"/>
    </location>
</feature>
<feature type="transmembrane region" description="Helical" evidence="2">
    <location>
        <begin position="478"/>
        <end position="498"/>
    </location>
</feature>
<feature type="transmembrane region" description="Helical" evidence="2">
    <location>
        <begin position="385"/>
        <end position="408"/>
    </location>
</feature>
<evidence type="ECO:0000259" key="4">
    <source>
        <dbReference type="Pfam" id="PF09972"/>
    </source>
</evidence>
<evidence type="ECO:0000256" key="1">
    <source>
        <dbReference type="SAM" id="MobiDB-lite"/>
    </source>
</evidence>
<accession>A0A840AVM4</accession>
<gene>
    <name evidence="6" type="ORF">GGR25_004282</name>
</gene>
<feature type="domain" description="DUF2207" evidence="4">
    <location>
        <begin position="26"/>
        <end position="216"/>
    </location>
</feature>
<feature type="region of interest" description="Disordered" evidence="1">
    <location>
        <begin position="600"/>
        <end position="631"/>
    </location>
</feature>
<feature type="chain" id="PRO_5032703827" evidence="3">
    <location>
        <begin position="24"/>
        <end position="631"/>
    </location>
</feature>
<dbReference type="EMBL" id="JACIDS010000005">
    <property type="protein sequence ID" value="MBB3933218.1"/>
    <property type="molecule type" value="Genomic_DNA"/>
</dbReference>
<keyword evidence="2" id="KW-1133">Transmembrane helix</keyword>
<protein>
    <submittedName>
        <fullName evidence="6">Putative membrane protein YgcG</fullName>
    </submittedName>
</protein>
<keyword evidence="3" id="KW-0732">Signal</keyword>
<feature type="signal peptide" evidence="3">
    <location>
        <begin position="1"/>
        <end position="23"/>
    </location>
</feature>
<name>A0A840AVM4_9HYPH</name>
<dbReference type="Pfam" id="PF20990">
    <property type="entry name" value="DUF2207_C"/>
    <property type="match status" value="1"/>
</dbReference>
<keyword evidence="2" id="KW-0812">Transmembrane</keyword>
<feature type="domain" description="Predicted membrane protein YciQ-like C-terminal" evidence="5">
    <location>
        <begin position="274"/>
        <end position="560"/>
    </location>
</feature>
<evidence type="ECO:0000256" key="3">
    <source>
        <dbReference type="SAM" id="SignalP"/>
    </source>
</evidence>
<dbReference type="Pfam" id="PF09972">
    <property type="entry name" value="DUF2207"/>
    <property type="match status" value="1"/>
</dbReference>
<keyword evidence="2" id="KW-0472">Membrane</keyword>
<feature type="transmembrane region" description="Helical" evidence="2">
    <location>
        <begin position="238"/>
        <end position="258"/>
    </location>
</feature>
<organism evidence="6 7">
    <name type="scientific">Kaistia hirudinis</name>
    <dbReference type="NCBI Taxonomy" id="1293440"/>
    <lineage>
        <taxon>Bacteria</taxon>
        <taxon>Pseudomonadati</taxon>
        <taxon>Pseudomonadota</taxon>
        <taxon>Alphaproteobacteria</taxon>
        <taxon>Hyphomicrobiales</taxon>
        <taxon>Kaistiaceae</taxon>
        <taxon>Kaistia</taxon>
    </lineage>
</organism>
<dbReference type="Proteomes" id="UP000553963">
    <property type="component" value="Unassembled WGS sequence"/>
</dbReference>
<reference evidence="6 7" key="1">
    <citation type="submission" date="2020-08" db="EMBL/GenBank/DDBJ databases">
        <title>Genomic Encyclopedia of Type Strains, Phase IV (KMG-IV): sequencing the most valuable type-strain genomes for metagenomic binning, comparative biology and taxonomic classification.</title>
        <authorList>
            <person name="Goeker M."/>
        </authorList>
    </citation>
    <scope>NUCLEOTIDE SEQUENCE [LARGE SCALE GENOMIC DNA]</scope>
    <source>
        <strain evidence="6 7">DSM 25966</strain>
    </source>
</reference>
<dbReference type="AlphaFoldDB" id="A0A840AVM4"/>
<keyword evidence="7" id="KW-1185">Reference proteome</keyword>
<sequence>MRGLALLFRCLALVLVLAASANAEERIQRFVSDVSVERDGTLDVTETIRINVERDQVRHGILRDIPTIYRDRRGATVQVGLKVVSVERDGAGEPYDTEQLGNGIRIRIGSADALVPYGPQDYVIRYRTTRQLGYFSDFDELYWNATGNQWTFPIDTAQAIVRLPDPVAFVQTAFYTGPQGARGQDARIVSREPGQIVFETTAPLPPGSGLTIAVAWPKGVVTPPGPARRALWWIEDNLGAMAAIIGTIIGIAYFIVAWNKVGRDPPRGTLVPLFSPPQGLSAPATRYIAEMDFDDRTFTSAILDLGVHRRLRLADDGRTLTLSRLEGGAAVDTSEEAMQAALFRRGVAVPLKQAQHAILAEAKSALNSGLQRAYAGTLFHWNGGWLAVGILVTAVAYGLTILALIAAMGPEAGVQAAVGLVFSSVAGVVIGIAIHQGRSGASLFSRIGIWLFMGLFALGFGGAGIGAFVTTIRSRLDLAALLLPFVLLPVLVSAFSWMRSPTAEGQKIRDAIEGFRHYLGIAEEHRLDILHPPEKTPELFERYLPYAVALDVENAWAAKFAGILASAGATAAVAQWYVTSANRDVGSLANRLGSSLSQTVASASTAPGSSSGSGGGGSSGGGGGGGGGSGW</sequence>
<evidence type="ECO:0000259" key="5">
    <source>
        <dbReference type="Pfam" id="PF20990"/>
    </source>
</evidence>
<proteinExistence type="predicted"/>
<evidence type="ECO:0000313" key="6">
    <source>
        <dbReference type="EMBL" id="MBB3933218.1"/>
    </source>
</evidence>
<dbReference type="InterPro" id="IPR018702">
    <property type="entry name" value="DUF2207"/>
</dbReference>
<feature type="transmembrane region" description="Helical" evidence="2">
    <location>
        <begin position="414"/>
        <end position="435"/>
    </location>
</feature>
<evidence type="ECO:0000313" key="7">
    <source>
        <dbReference type="Proteomes" id="UP000553963"/>
    </source>
</evidence>